<dbReference type="EMBL" id="LNQE01001155">
    <property type="protein sequence ID" value="KUG20687.1"/>
    <property type="molecule type" value="Genomic_DNA"/>
</dbReference>
<organism evidence="1">
    <name type="scientific">hydrocarbon metagenome</name>
    <dbReference type="NCBI Taxonomy" id="938273"/>
    <lineage>
        <taxon>unclassified sequences</taxon>
        <taxon>metagenomes</taxon>
        <taxon>ecological metagenomes</taxon>
    </lineage>
</organism>
<name>A0A0W8FIG5_9ZZZZ</name>
<dbReference type="AlphaFoldDB" id="A0A0W8FIG5"/>
<sequence length="37" mass="4237">MPLPGVNSTSVQDRFQERAKAYNAREAMTGVWPMKRI</sequence>
<protein>
    <submittedName>
        <fullName evidence="1">Uncharacterized protein</fullName>
    </submittedName>
</protein>
<gene>
    <name evidence="1" type="ORF">ASZ90_009577</name>
</gene>
<proteinExistence type="predicted"/>
<accession>A0A0W8FIG5</accession>
<reference evidence="1" key="1">
    <citation type="journal article" date="2015" name="Proc. Natl. Acad. Sci. U.S.A.">
        <title>Networks of energetic and metabolic interactions define dynamics in microbial communities.</title>
        <authorList>
            <person name="Embree M."/>
            <person name="Liu J.K."/>
            <person name="Al-Bassam M.M."/>
            <person name="Zengler K."/>
        </authorList>
    </citation>
    <scope>NUCLEOTIDE SEQUENCE</scope>
</reference>
<evidence type="ECO:0000313" key="1">
    <source>
        <dbReference type="EMBL" id="KUG20687.1"/>
    </source>
</evidence>
<comment type="caution">
    <text evidence="1">The sequence shown here is derived from an EMBL/GenBank/DDBJ whole genome shotgun (WGS) entry which is preliminary data.</text>
</comment>